<dbReference type="RefSeq" id="WP_107000120.1">
    <property type="nucleotide sequence ID" value="NZ_PYLO01000001.1"/>
</dbReference>
<dbReference type="AlphaFoldDB" id="A0A2T3FUM4"/>
<accession>A0A2T3FUM4</accession>
<dbReference type="InterPro" id="IPR015797">
    <property type="entry name" value="NUDIX_hydrolase-like_dom_sf"/>
</dbReference>
<dbReference type="GO" id="GO:0005829">
    <property type="term" value="C:cytosol"/>
    <property type="evidence" value="ECO:0007669"/>
    <property type="project" value="TreeGrafter"/>
</dbReference>
<dbReference type="Gene3D" id="3.90.79.20">
    <property type="match status" value="1"/>
</dbReference>
<evidence type="ECO:0000256" key="6">
    <source>
        <dbReference type="ARBA" id="ARBA00022801"/>
    </source>
</evidence>
<dbReference type="CDD" id="cd03429">
    <property type="entry name" value="NUDIX_NADH_pyrophosphatase_Nudt13"/>
    <property type="match status" value="1"/>
</dbReference>
<reference evidence="11 12" key="1">
    <citation type="submission" date="2018-03" db="EMBL/GenBank/DDBJ databases">
        <title>Lachnoclostridium SNUG30386 gen.nov., sp.nov., isolated from human faeces.</title>
        <authorList>
            <person name="Seo B."/>
            <person name="Jeon K."/>
            <person name="Ko G."/>
        </authorList>
    </citation>
    <scope>NUCLEOTIDE SEQUENCE [LARGE SCALE GENOMIC DNA]</scope>
    <source>
        <strain evidence="11 12">SNUG30386</strain>
    </source>
</reference>
<keyword evidence="7" id="KW-0460">Magnesium</keyword>
<dbReference type="EMBL" id="PYLO01000001">
    <property type="protein sequence ID" value="PST38960.1"/>
    <property type="molecule type" value="Genomic_DNA"/>
</dbReference>
<evidence type="ECO:0000259" key="10">
    <source>
        <dbReference type="PROSITE" id="PS51462"/>
    </source>
</evidence>
<evidence type="ECO:0000313" key="12">
    <source>
        <dbReference type="Proteomes" id="UP000241048"/>
    </source>
</evidence>
<proteinExistence type="inferred from homology"/>
<keyword evidence="8" id="KW-0520">NAD</keyword>
<dbReference type="EC" id="3.6.1.22" evidence="4"/>
<dbReference type="Pfam" id="PF00293">
    <property type="entry name" value="NUDIX"/>
    <property type="match status" value="1"/>
</dbReference>
<name>A0A2T3FUM4_9CLOT</name>
<dbReference type="GO" id="GO:0006742">
    <property type="term" value="P:NADP+ catabolic process"/>
    <property type="evidence" value="ECO:0007669"/>
    <property type="project" value="TreeGrafter"/>
</dbReference>
<evidence type="ECO:0000256" key="1">
    <source>
        <dbReference type="ARBA" id="ARBA00001946"/>
    </source>
</evidence>
<dbReference type="GO" id="GO:0019677">
    <property type="term" value="P:NAD+ catabolic process"/>
    <property type="evidence" value="ECO:0007669"/>
    <property type="project" value="TreeGrafter"/>
</dbReference>
<comment type="cofactor">
    <cofactor evidence="2">
        <name>Zn(2+)</name>
        <dbReference type="ChEBI" id="CHEBI:29105"/>
    </cofactor>
</comment>
<evidence type="ECO:0000313" key="11">
    <source>
        <dbReference type="EMBL" id="PST38960.1"/>
    </source>
</evidence>
<dbReference type="Proteomes" id="UP000241048">
    <property type="component" value="Unassembled WGS sequence"/>
</dbReference>
<dbReference type="PANTHER" id="PTHR42904">
    <property type="entry name" value="NUDIX HYDROLASE, NUDC SUBFAMILY"/>
    <property type="match status" value="1"/>
</dbReference>
<dbReference type="NCBIfam" id="NF001299">
    <property type="entry name" value="PRK00241.1"/>
    <property type="match status" value="1"/>
</dbReference>
<evidence type="ECO:0000256" key="3">
    <source>
        <dbReference type="ARBA" id="ARBA00009595"/>
    </source>
</evidence>
<dbReference type="GO" id="GO:0046872">
    <property type="term" value="F:metal ion binding"/>
    <property type="evidence" value="ECO:0007669"/>
    <property type="project" value="UniProtKB-KW"/>
</dbReference>
<evidence type="ECO:0000256" key="5">
    <source>
        <dbReference type="ARBA" id="ARBA00022723"/>
    </source>
</evidence>
<comment type="similarity">
    <text evidence="3">Belongs to the Nudix hydrolase family. NudC subfamily.</text>
</comment>
<evidence type="ECO:0000256" key="2">
    <source>
        <dbReference type="ARBA" id="ARBA00001947"/>
    </source>
</evidence>
<organism evidence="11 12">
    <name type="scientific">Clostridium fessum</name>
    <dbReference type="NCBI Taxonomy" id="2126740"/>
    <lineage>
        <taxon>Bacteria</taxon>
        <taxon>Bacillati</taxon>
        <taxon>Bacillota</taxon>
        <taxon>Clostridia</taxon>
        <taxon>Eubacteriales</taxon>
        <taxon>Clostridiaceae</taxon>
        <taxon>Clostridium</taxon>
    </lineage>
</organism>
<dbReference type="PROSITE" id="PS00893">
    <property type="entry name" value="NUDIX_BOX"/>
    <property type="match status" value="1"/>
</dbReference>
<feature type="domain" description="Nudix hydrolase" evidence="10">
    <location>
        <begin position="191"/>
        <end position="319"/>
    </location>
</feature>
<sequence>MIQDIAPHRYDNTYHIQKPGSQDYVFCIQKSRILLRETAEEHVLTIPRREEIEAAVPELMDRAVYLFSVDEKPYFLVSVPEKEAEEILAKLKEGAGQMPVSDKNNMEAGKTDSGALEGAEKELEQLYYAWKTPTDIRAMEPMHQAFAAITAVQLWRWRQSRQFCGRCGAKTQDSKNERALVCPVCGQTEYPKISPAVIVAITNGNKLLMSRYRVNHSTYRGYALIAGFVEIGETFEETVRREVMEEVGLKVKNIRYFKSQPWAFTDTEMIGFFAELDGDDKIRLQEDELSEAGWYTREEIPDDARLISVGTEMKMYFKYGPDWEKKWKEHQK</sequence>
<dbReference type="InterPro" id="IPR020084">
    <property type="entry name" value="NUDIX_hydrolase_CS"/>
</dbReference>
<comment type="caution">
    <text evidence="11">The sequence shown here is derived from an EMBL/GenBank/DDBJ whole genome shotgun (WGS) entry which is preliminary data.</text>
</comment>
<dbReference type="InterPro" id="IPR049734">
    <property type="entry name" value="NudC-like_C"/>
</dbReference>
<dbReference type="Pfam" id="PF09297">
    <property type="entry name" value="Zn_ribbon_NUD"/>
    <property type="match status" value="1"/>
</dbReference>
<evidence type="ECO:0000256" key="7">
    <source>
        <dbReference type="ARBA" id="ARBA00022842"/>
    </source>
</evidence>
<dbReference type="InterPro" id="IPR000086">
    <property type="entry name" value="NUDIX_hydrolase_dom"/>
</dbReference>
<evidence type="ECO:0000256" key="4">
    <source>
        <dbReference type="ARBA" id="ARBA00012381"/>
    </source>
</evidence>
<protein>
    <recommendedName>
        <fullName evidence="4">NAD(+) diphosphatase</fullName>
        <ecNumber evidence="4">3.6.1.22</ecNumber>
    </recommendedName>
</protein>
<evidence type="ECO:0000256" key="9">
    <source>
        <dbReference type="ARBA" id="ARBA00023679"/>
    </source>
</evidence>
<comment type="cofactor">
    <cofactor evidence="1">
        <name>Mg(2+)</name>
        <dbReference type="ChEBI" id="CHEBI:18420"/>
    </cofactor>
</comment>
<dbReference type="PROSITE" id="PS51462">
    <property type="entry name" value="NUDIX"/>
    <property type="match status" value="1"/>
</dbReference>
<evidence type="ECO:0000256" key="8">
    <source>
        <dbReference type="ARBA" id="ARBA00023027"/>
    </source>
</evidence>
<keyword evidence="12" id="KW-1185">Reference proteome</keyword>
<dbReference type="SUPFAM" id="SSF55811">
    <property type="entry name" value="Nudix"/>
    <property type="match status" value="1"/>
</dbReference>
<dbReference type="InterPro" id="IPR050241">
    <property type="entry name" value="NAD-cap_RNA_hydrolase_NudC"/>
</dbReference>
<dbReference type="GO" id="GO:0035529">
    <property type="term" value="F:NADH pyrophosphatase activity"/>
    <property type="evidence" value="ECO:0007669"/>
    <property type="project" value="TreeGrafter"/>
</dbReference>
<keyword evidence="6" id="KW-0378">Hydrolase</keyword>
<gene>
    <name evidence="11" type="ORF">C7U56_03300</name>
</gene>
<dbReference type="InterPro" id="IPR015376">
    <property type="entry name" value="Znr_NADH_PPase"/>
</dbReference>
<dbReference type="PANTHER" id="PTHR42904:SF6">
    <property type="entry name" value="NAD-CAPPED RNA HYDROLASE NUDT12"/>
    <property type="match status" value="1"/>
</dbReference>
<comment type="catalytic activity">
    <reaction evidence="9">
        <text>a 5'-end NAD(+)-phospho-ribonucleoside in mRNA + H2O = a 5'-end phospho-adenosine-phospho-ribonucleoside in mRNA + beta-nicotinamide D-ribonucleotide + 2 H(+)</text>
        <dbReference type="Rhea" id="RHEA:60876"/>
        <dbReference type="Rhea" id="RHEA-COMP:15698"/>
        <dbReference type="Rhea" id="RHEA-COMP:15719"/>
        <dbReference type="ChEBI" id="CHEBI:14649"/>
        <dbReference type="ChEBI" id="CHEBI:15377"/>
        <dbReference type="ChEBI" id="CHEBI:15378"/>
        <dbReference type="ChEBI" id="CHEBI:144029"/>
        <dbReference type="ChEBI" id="CHEBI:144051"/>
    </reaction>
    <physiologicalReaction direction="left-to-right" evidence="9">
        <dbReference type="Rhea" id="RHEA:60877"/>
    </physiologicalReaction>
</comment>
<keyword evidence="5" id="KW-0479">Metal-binding</keyword>
<dbReference type="Gene3D" id="3.90.79.10">
    <property type="entry name" value="Nucleoside Triphosphate Pyrophosphohydrolase"/>
    <property type="match status" value="1"/>
</dbReference>